<organism evidence="4 5">
    <name type="scientific">Cudoniella acicularis</name>
    <dbReference type="NCBI Taxonomy" id="354080"/>
    <lineage>
        <taxon>Eukaryota</taxon>
        <taxon>Fungi</taxon>
        <taxon>Dikarya</taxon>
        <taxon>Ascomycota</taxon>
        <taxon>Pezizomycotina</taxon>
        <taxon>Leotiomycetes</taxon>
        <taxon>Helotiales</taxon>
        <taxon>Tricladiaceae</taxon>
        <taxon>Cudoniella</taxon>
    </lineage>
</organism>
<feature type="domain" description="DUF7656" evidence="3">
    <location>
        <begin position="354"/>
        <end position="452"/>
    </location>
</feature>
<dbReference type="SUPFAM" id="SSF52540">
    <property type="entry name" value="P-loop containing nucleoside triphosphate hydrolases"/>
    <property type="match status" value="1"/>
</dbReference>
<dbReference type="Pfam" id="PF24676">
    <property type="entry name" value="DUF7656"/>
    <property type="match status" value="1"/>
</dbReference>
<evidence type="ECO:0000256" key="1">
    <source>
        <dbReference type="SAM" id="MobiDB-lite"/>
    </source>
</evidence>
<dbReference type="PANTHER" id="PTHR32046:SF11">
    <property type="entry name" value="IMMUNE-ASSOCIATED NUCLEOTIDE-BINDING PROTEIN 10-LIKE"/>
    <property type="match status" value="1"/>
</dbReference>
<protein>
    <recommendedName>
        <fullName evidence="6">G domain-containing protein</fullName>
    </recommendedName>
</protein>
<evidence type="ECO:0000259" key="2">
    <source>
        <dbReference type="Pfam" id="PF24674"/>
    </source>
</evidence>
<dbReference type="InterPro" id="IPR027417">
    <property type="entry name" value="P-loop_NTPase"/>
</dbReference>
<dbReference type="PANTHER" id="PTHR32046">
    <property type="entry name" value="G DOMAIN-CONTAINING PROTEIN"/>
    <property type="match status" value="1"/>
</dbReference>
<keyword evidence="5" id="KW-1185">Reference proteome</keyword>
<evidence type="ECO:0000313" key="5">
    <source>
        <dbReference type="Proteomes" id="UP000566819"/>
    </source>
</evidence>
<dbReference type="Pfam" id="PF24674">
    <property type="entry name" value="MACPF_SNTX"/>
    <property type="match status" value="1"/>
</dbReference>
<feature type="region of interest" description="Disordered" evidence="1">
    <location>
        <begin position="821"/>
        <end position="855"/>
    </location>
</feature>
<proteinExistence type="predicted"/>
<dbReference type="OrthoDB" id="8954335at2759"/>
<reference evidence="4 5" key="1">
    <citation type="submission" date="2020-03" db="EMBL/GenBank/DDBJ databases">
        <title>Draft Genome Sequence of Cudoniella acicularis.</title>
        <authorList>
            <person name="Buettner E."/>
            <person name="Kellner H."/>
        </authorList>
    </citation>
    <scope>NUCLEOTIDE SEQUENCE [LARGE SCALE GENOMIC DNA]</scope>
    <source>
        <strain evidence="4 5">DSM 108380</strain>
    </source>
</reference>
<accession>A0A8H4QL77</accession>
<gene>
    <name evidence="4" type="ORF">G7Y89_g15527</name>
</gene>
<dbReference type="Gene3D" id="3.40.50.300">
    <property type="entry name" value="P-loop containing nucleotide triphosphate hydrolases"/>
    <property type="match status" value="1"/>
</dbReference>
<comment type="caution">
    <text evidence="4">The sequence shown here is derived from an EMBL/GenBank/DDBJ whole genome shotgun (WGS) entry which is preliminary data.</text>
</comment>
<dbReference type="Proteomes" id="UP000566819">
    <property type="component" value="Unassembled WGS sequence"/>
</dbReference>
<dbReference type="InterPro" id="IPR056072">
    <property type="entry name" value="SNTX_MACPF/CDC-like_dom"/>
</dbReference>
<evidence type="ECO:0000313" key="4">
    <source>
        <dbReference type="EMBL" id="KAF4612846.1"/>
    </source>
</evidence>
<feature type="compositionally biased region" description="Basic and acidic residues" evidence="1">
    <location>
        <begin position="828"/>
        <end position="849"/>
    </location>
</feature>
<sequence length="855" mass="95955">MLKRPALGQAAPLGGLYNARNDTFVPLSVLRTPPPEDAVTRMDIPSSDIKHSRADNFKEKFHQLDIGPSLSASFLAGFLSVDGSGCYLKANRDTNLMVQASLIYNVTTVNEVINFQAHGIENCLALDVLESELATHVVAEIDWGSRNIVTVKQNLSQQQNTSQDFDNSFEVAIFGDVNANDGCVPIDLSGALRFLSSVPKYIASANGGKGKPLTYTLLPISELSTLLKYKISRDLTIKHLSLDCSEKFVAIFDEVATVRQALNDYRSMLLDHRNYISQAHTRAVGDRIVEVRAAETRLRSRYASALSVVRSGAADESSLWKILDDFTNGETAIHRLADINSKAQEEKIHLIQGLVAKGATYIGFDGESFDLALGSVRDVDIYVLHFSDEARQHSELWKQNVSLVHHLLDDQNRQSRVILKDCDALGESLSTPRVAVFRNAEEIIEDVWEDRKASSSKCTARYTRSQLDRSGAPKPTSRIPIKMPCPGPECSISANHDWVCAKCNCQIEYGHTDQYIYCDCGRCDYQHWAFRCSNRKHGLDYNLFDNSRLLGILTELEPFEELNILILGRTGVGKSTWINAFTNYLMFPTLDDALRDDQQLCWIIPFAFRTYNVDAQGEFEDVKVKVGFEATNRSAAQKVGVDEKDGTTGGSATQRTAVHRVQIGSLLIRLIDTPGIGDTRGASQDKENMADILSVLRSYNKIHGILILLKPNDQKLDLMFKFCIQELLTHLHRDAAKNIAFGFTNTRGTNYMPGDTFDPLRELLRRFKDVQITLRKHNVYCFDSESFRYLAAQKQHNQRLGHLNENRASWDYSHSQSLRDTVSNYSHDGTDGNYRRDHQVDYQCERGRDPGVVTG</sequence>
<dbReference type="InterPro" id="IPR056073">
    <property type="entry name" value="DUF7656"/>
</dbReference>
<dbReference type="AlphaFoldDB" id="A0A8H4QL77"/>
<evidence type="ECO:0000259" key="3">
    <source>
        <dbReference type="Pfam" id="PF24676"/>
    </source>
</evidence>
<name>A0A8H4QL77_9HELO</name>
<dbReference type="CDD" id="cd00882">
    <property type="entry name" value="Ras_like_GTPase"/>
    <property type="match status" value="1"/>
</dbReference>
<dbReference type="EMBL" id="JAAMPI010002470">
    <property type="protein sequence ID" value="KAF4612846.1"/>
    <property type="molecule type" value="Genomic_DNA"/>
</dbReference>
<feature type="domain" description="SNTX MACPF/CDC-like" evidence="2">
    <location>
        <begin position="3"/>
        <end position="160"/>
    </location>
</feature>
<evidence type="ECO:0008006" key="6">
    <source>
        <dbReference type="Google" id="ProtNLM"/>
    </source>
</evidence>